<reference evidence="1" key="1">
    <citation type="submission" date="2023-07" db="EMBL/GenBank/DDBJ databases">
        <title>draft genome sequence of fig (Ficus carica).</title>
        <authorList>
            <person name="Takahashi T."/>
            <person name="Nishimura K."/>
        </authorList>
    </citation>
    <scope>NUCLEOTIDE SEQUENCE</scope>
</reference>
<dbReference type="Proteomes" id="UP001187192">
    <property type="component" value="Unassembled WGS sequence"/>
</dbReference>
<sequence>MIMVAVVAELLREYTAVLSRATERLLPPRRSLRFSFRSNSASRANSALDSSSFILYF</sequence>
<name>A0AA88A3K7_FICCA</name>
<evidence type="ECO:0000313" key="1">
    <source>
        <dbReference type="EMBL" id="GMN44280.1"/>
    </source>
</evidence>
<keyword evidence="2" id="KW-1185">Reference proteome</keyword>
<dbReference type="Gramene" id="FCD_00009669-RA">
    <property type="protein sequence ID" value="FCD_00009669-RA:cds"/>
    <property type="gene ID" value="FCD_00009669"/>
</dbReference>
<evidence type="ECO:0000313" key="2">
    <source>
        <dbReference type="Proteomes" id="UP001187192"/>
    </source>
</evidence>
<dbReference type="EMBL" id="BTGU01000018">
    <property type="protein sequence ID" value="GMN44280.1"/>
    <property type="molecule type" value="Genomic_DNA"/>
</dbReference>
<dbReference type="PANTHER" id="PTHR48189">
    <property type="entry name" value="BNAA10G07240D PROTEIN"/>
    <property type="match status" value="1"/>
</dbReference>
<accession>A0AA88A3K7</accession>
<organism evidence="1 2">
    <name type="scientific">Ficus carica</name>
    <name type="common">Common fig</name>
    <dbReference type="NCBI Taxonomy" id="3494"/>
    <lineage>
        <taxon>Eukaryota</taxon>
        <taxon>Viridiplantae</taxon>
        <taxon>Streptophyta</taxon>
        <taxon>Embryophyta</taxon>
        <taxon>Tracheophyta</taxon>
        <taxon>Spermatophyta</taxon>
        <taxon>Magnoliopsida</taxon>
        <taxon>eudicotyledons</taxon>
        <taxon>Gunneridae</taxon>
        <taxon>Pentapetalae</taxon>
        <taxon>rosids</taxon>
        <taxon>fabids</taxon>
        <taxon>Rosales</taxon>
        <taxon>Moraceae</taxon>
        <taxon>Ficeae</taxon>
        <taxon>Ficus</taxon>
    </lineage>
</organism>
<dbReference type="AlphaFoldDB" id="A0AA88A3K7"/>
<proteinExistence type="predicted"/>
<gene>
    <name evidence="1" type="ORF">TIFTF001_013476</name>
</gene>
<dbReference type="PANTHER" id="PTHR48189:SF3">
    <property type="entry name" value="SECRETED PROTEIN"/>
    <property type="match status" value="1"/>
</dbReference>
<comment type="caution">
    <text evidence="1">The sequence shown here is derived from an EMBL/GenBank/DDBJ whole genome shotgun (WGS) entry which is preliminary data.</text>
</comment>
<protein>
    <submittedName>
        <fullName evidence="1">Uncharacterized protein</fullName>
    </submittedName>
</protein>